<dbReference type="Pfam" id="PF06836">
    <property type="entry name" value="DUF1240"/>
    <property type="match status" value="1"/>
</dbReference>
<keyword evidence="1" id="KW-0812">Transmembrane</keyword>
<feature type="transmembrane region" description="Helical" evidence="1">
    <location>
        <begin position="6"/>
        <end position="26"/>
    </location>
</feature>
<reference evidence="2" key="2">
    <citation type="submission" date="2013-04" db="EMBL/GenBank/DDBJ databases">
        <title>Genome sequence of Pseudoalteromonas undina.</title>
        <authorList>
            <person name="Xie B.-B."/>
            <person name="Rong J.-C."/>
            <person name="Qin Q.-L."/>
            <person name="Shu Y.-L."/>
            <person name="Zhang Y.-Z."/>
        </authorList>
    </citation>
    <scope>NUCLEOTIDE SEQUENCE</scope>
    <source>
        <strain evidence="2">NCIMB 2128</strain>
    </source>
</reference>
<gene>
    <name evidence="2" type="ORF">PUND_01740</name>
</gene>
<reference evidence="2" key="1">
    <citation type="journal article" date="2012" name="J. Bacteriol.">
        <title>Genome sequences of type strains of seven species of the marine bacterium Pseudoalteromonas.</title>
        <authorList>
            <person name="Xie B.B."/>
            <person name="Shu Y.L."/>
            <person name="Qin Q.L."/>
            <person name="Rong J.C."/>
            <person name="Zhang X.Y."/>
            <person name="Chen X.L."/>
            <person name="Shi M."/>
            <person name="He H.L."/>
            <person name="Zhou B.C."/>
            <person name="Zhang Y.Z."/>
        </authorList>
    </citation>
    <scope>NUCLEOTIDE SEQUENCE [LARGE SCALE GENOMIC DNA]</scope>
    <source>
        <strain evidence="2">NCIMB 2128</strain>
    </source>
</reference>
<dbReference type="Proteomes" id="UP000016534">
    <property type="component" value="Unassembled WGS sequence"/>
</dbReference>
<keyword evidence="3" id="KW-1185">Reference proteome</keyword>
<dbReference type="InterPro" id="IPR010665">
    <property type="entry name" value="DUF1240"/>
</dbReference>
<name>A0ABN0NLR8_9GAMM</name>
<organism evidence="2 3">
    <name type="scientific">Pseudoalteromonas undina</name>
    <dbReference type="NCBI Taxonomy" id="43660"/>
    <lineage>
        <taxon>Bacteria</taxon>
        <taxon>Pseudomonadati</taxon>
        <taxon>Pseudomonadota</taxon>
        <taxon>Gammaproteobacteria</taxon>
        <taxon>Alteromonadales</taxon>
        <taxon>Pseudoalteromonadaceae</taxon>
        <taxon>Pseudoalteromonas</taxon>
    </lineage>
</organism>
<evidence type="ECO:0000313" key="3">
    <source>
        <dbReference type="Proteomes" id="UP000016534"/>
    </source>
</evidence>
<evidence type="ECO:0000256" key="1">
    <source>
        <dbReference type="SAM" id="Phobius"/>
    </source>
</evidence>
<accession>A0ABN0NLR8</accession>
<evidence type="ECO:0000313" key="2">
    <source>
        <dbReference type="EMBL" id="ERG62460.1"/>
    </source>
</evidence>
<keyword evidence="1" id="KW-0472">Membrane</keyword>
<proteinExistence type="predicted"/>
<keyword evidence="1" id="KW-1133">Transmembrane helix</keyword>
<dbReference type="EMBL" id="AHCF02000004">
    <property type="protein sequence ID" value="ERG62460.1"/>
    <property type="molecule type" value="Genomic_DNA"/>
</dbReference>
<comment type="caution">
    <text evidence="2">The sequence shown here is derived from an EMBL/GenBank/DDBJ whole genome shotgun (WGS) entry which is preliminary data.</text>
</comment>
<protein>
    <submittedName>
        <fullName evidence="2">Uncharacterized protein</fullName>
    </submittedName>
</protein>
<sequence length="102" mass="11896">MTGFVKGLFIALPLFLLLVIPFNLYVESYIKSNGYTYCNWYTKPSFRSPDVWLKNDKLCLQNGSVITSDIYGWFEMHNEQGTEPTLNELEAFIKKTRMELGR</sequence>